<dbReference type="EMBL" id="JACHIW010000002">
    <property type="protein sequence ID" value="MBB5159712.1"/>
    <property type="molecule type" value="Genomic_DNA"/>
</dbReference>
<dbReference type="Proteomes" id="UP000584374">
    <property type="component" value="Unassembled WGS sequence"/>
</dbReference>
<organism evidence="1 2">
    <name type="scientific">Saccharopolyspora phatthalungensis</name>
    <dbReference type="NCBI Taxonomy" id="664693"/>
    <lineage>
        <taxon>Bacteria</taxon>
        <taxon>Bacillati</taxon>
        <taxon>Actinomycetota</taxon>
        <taxon>Actinomycetes</taxon>
        <taxon>Pseudonocardiales</taxon>
        <taxon>Pseudonocardiaceae</taxon>
        <taxon>Saccharopolyspora</taxon>
    </lineage>
</organism>
<gene>
    <name evidence="1" type="ORF">BJ970_007311</name>
</gene>
<reference evidence="1 2" key="1">
    <citation type="submission" date="2020-08" db="EMBL/GenBank/DDBJ databases">
        <title>Sequencing the genomes of 1000 actinobacteria strains.</title>
        <authorList>
            <person name="Klenk H.-P."/>
        </authorList>
    </citation>
    <scope>NUCLEOTIDE SEQUENCE [LARGE SCALE GENOMIC DNA]</scope>
    <source>
        <strain evidence="1 2">DSM 45584</strain>
    </source>
</reference>
<dbReference type="AlphaFoldDB" id="A0A840QAZ3"/>
<name>A0A840QAZ3_9PSEU</name>
<dbReference type="RefSeq" id="WP_184732250.1">
    <property type="nucleotide sequence ID" value="NZ_JACHIW010000002.1"/>
</dbReference>
<evidence type="ECO:0000313" key="1">
    <source>
        <dbReference type="EMBL" id="MBB5159712.1"/>
    </source>
</evidence>
<sequence>MSLDPSWRPAFETIVWAAGHINEEAVATAIREDVARRGQDLSGDSDDYWRLIGEAAVEAVVFDLVEEAKRWGTEFPSSGGPDSPGQ</sequence>
<protein>
    <submittedName>
        <fullName evidence="1">Uncharacterized protein</fullName>
    </submittedName>
</protein>
<proteinExistence type="predicted"/>
<evidence type="ECO:0000313" key="2">
    <source>
        <dbReference type="Proteomes" id="UP000584374"/>
    </source>
</evidence>
<comment type="caution">
    <text evidence="1">The sequence shown here is derived from an EMBL/GenBank/DDBJ whole genome shotgun (WGS) entry which is preliminary data.</text>
</comment>
<accession>A0A840QAZ3</accession>
<keyword evidence="2" id="KW-1185">Reference proteome</keyword>